<dbReference type="RefSeq" id="WP_045699217.1">
    <property type="nucleotide sequence ID" value="NZ_JZKH01000043.1"/>
</dbReference>
<sequence>MASGDKASGAPEFVLKPWELHGEGREFEKVGRELAKAVGALERGLAALGAPWGTDGPGGAFAAAWGPAHGELAGGLRGLSTRLGQVGAGLHAMAGRTADADTSAATGFGAGAAVPPRPATPGAAPTVLTDMSV</sequence>
<evidence type="ECO:0000313" key="3">
    <source>
        <dbReference type="Proteomes" id="UP000033699"/>
    </source>
</evidence>
<feature type="region of interest" description="Disordered" evidence="1">
    <location>
        <begin position="109"/>
        <end position="133"/>
    </location>
</feature>
<comment type="caution">
    <text evidence="2">The sequence shown here is derived from an EMBL/GenBank/DDBJ whole genome shotgun (WGS) entry which is preliminary data.</text>
</comment>
<name>A0A0F2TB91_STRR3</name>
<dbReference type="Proteomes" id="UP000033699">
    <property type="component" value="Unassembled WGS sequence"/>
</dbReference>
<accession>A0A0F2TB91</accession>
<dbReference type="OrthoDB" id="3284120at2"/>
<reference evidence="2 3" key="1">
    <citation type="submission" date="2015-02" db="EMBL/GenBank/DDBJ databases">
        <authorList>
            <person name="Ju K.-S."/>
            <person name="Doroghazi J.R."/>
            <person name="Metcalf W."/>
        </authorList>
    </citation>
    <scope>NUCLEOTIDE SEQUENCE [LARGE SCALE GENOMIC DNA]</scope>
    <source>
        <strain evidence="2 3">ATCC 31215</strain>
    </source>
</reference>
<evidence type="ECO:0008006" key="4">
    <source>
        <dbReference type="Google" id="ProtNLM"/>
    </source>
</evidence>
<protein>
    <recommendedName>
        <fullName evidence="4">WXG100 family type VII secretion target</fullName>
    </recommendedName>
</protein>
<dbReference type="EMBL" id="JZKH01000043">
    <property type="protein sequence ID" value="KJS60458.1"/>
    <property type="molecule type" value="Genomic_DNA"/>
</dbReference>
<dbReference type="InterPro" id="IPR036689">
    <property type="entry name" value="ESAT-6-like_sf"/>
</dbReference>
<organism evidence="2 3">
    <name type="scientific">Streptomyces rubellomurinus (strain ATCC 31215)</name>
    <dbReference type="NCBI Taxonomy" id="359131"/>
    <lineage>
        <taxon>Bacteria</taxon>
        <taxon>Bacillati</taxon>
        <taxon>Actinomycetota</taxon>
        <taxon>Actinomycetes</taxon>
        <taxon>Kitasatosporales</taxon>
        <taxon>Streptomycetaceae</taxon>
        <taxon>Streptomyces</taxon>
    </lineage>
</organism>
<dbReference type="Gene3D" id="1.10.287.1060">
    <property type="entry name" value="ESAT-6-like"/>
    <property type="match status" value="1"/>
</dbReference>
<keyword evidence="3" id="KW-1185">Reference proteome</keyword>
<feature type="compositionally biased region" description="Low complexity" evidence="1">
    <location>
        <begin position="109"/>
        <end position="127"/>
    </location>
</feature>
<dbReference type="SUPFAM" id="SSF140453">
    <property type="entry name" value="EsxAB dimer-like"/>
    <property type="match status" value="1"/>
</dbReference>
<dbReference type="PATRIC" id="fig|359131.3.peg.5102"/>
<proteinExistence type="predicted"/>
<evidence type="ECO:0000313" key="2">
    <source>
        <dbReference type="EMBL" id="KJS60458.1"/>
    </source>
</evidence>
<evidence type="ECO:0000256" key="1">
    <source>
        <dbReference type="SAM" id="MobiDB-lite"/>
    </source>
</evidence>
<gene>
    <name evidence="2" type="ORF">VM95_21215</name>
</gene>
<dbReference type="AlphaFoldDB" id="A0A0F2TB91"/>